<dbReference type="EMBL" id="BQNB010011304">
    <property type="protein sequence ID" value="GJS88832.1"/>
    <property type="molecule type" value="Genomic_DNA"/>
</dbReference>
<evidence type="ECO:0000313" key="1">
    <source>
        <dbReference type="EMBL" id="GJS88832.1"/>
    </source>
</evidence>
<proteinExistence type="predicted"/>
<evidence type="ECO:0008006" key="3">
    <source>
        <dbReference type="Google" id="ProtNLM"/>
    </source>
</evidence>
<reference evidence="1" key="2">
    <citation type="submission" date="2022-01" db="EMBL/GenBank/DDBJ databases">
        <authorList>
            <person name="Yamashiro T."/>
            <person name="Shiraishi A."/>
            <person name="Satake H."/>
            <person name="Nakayama K."/>
        </authorList>
    </citation>
    <scope>NUCLEOTIDE SEQUENCE</scope>
</reference>
<keyword evidence="2" id="KW-1185">Reference proteome</keyword>
<comment type="caution">
    <text evidence="1">The sequence shown here is derived from an EMBL/GenBank/DDBJ whole genome shotgun (WGS) entry which is preliminary data.</text>
</comment>
<sequence>MLSASNLPLFLWAEAIENACCTQNHSLIIPRHLQATVRIRVWCTSVVDLPKPPIDDSDLKPFKESGIRFTVKNGMTSLYFNFKTFCETTGVDYNNGNYVAMPQTNVVKAELIKLGLHNDRNDVLGGNKSSTDQLNSSQ</sequence>
<name>A0ABQ4ZG62_9ASTR</name>
<dbReference type="Proteomes" id="UP001151760">
    <property type="component" value="Unassembled WGS sequence"/>
</dbReference>
<organism evidence="1 2">
    <name type="scientific">Tanacetum coccineum</name>
    <dbReference type="NCBI Taxonomy" id="301880"/>
    <lineage>
        <taxon>Eukaryota</taxon>
        <taxon>Viridiplantae</taxon>
        <taxon>Streptophyta</taxon>
        <taxon>Embryophyta</taxon>
        <taxon>Tracheophyta</taxon>
        <taxon>Spermatophyta</taxon>
        <taxon>Magnoliopsida</taxon>
        <taxon>eudicotyledons</taxon>
        <taxon>Gunneridae</taxon>
        <taxon>Pentapetalae</taxon>
        <taxon>asterids</taxon>
        <taxon>campanulids</taxon>
        <taxon>Asterales</taxon>
        <taxon>Asteraceae</taxon>
        <taxon>Asteroideae</taxon>
        <taxon>Anthemideae</taxon>
        <taxon>Anthemidinae</taxon>
        <taxon>Tanacetum</taxon>
    </lineage>
</organism>
<reference evidence="1" key="1">
    <citation type="journal article" date="2022" name="Int. J. Mol. Sci.">
        <title>Draft Genome of Tanacetum Coccineum: Genomic Comparison of Closely Related Tanacetum-Family Plants.</title>
        <authorList>
            <person name="Yamashiro T."/>
            <person name="Shiraishi A."/>
            <person name="Nakayama K."/>
            <person name="Satake H."/>
        </authorList>
    </citation>
    <scope>NUCLEOTIDE SEQUENCE</scope>
</reference>
<protein>
    <recommendedName>
        <fullName evidence="3">Retrovirus-related Pol polyprotein from transposon TNT 1-94</fullName>
    </recommendedName>
</protein>
<gene>
    <name evidence="1" type="ORF">Tco_0771468</name>
</gene>
<evidence type="ECO:0000313" key="2">
    <source>
        <dbReference type="Proteomes" id="UP001151760"/>
    </source>
</evidence>
<accession>A0ABQ4ZG62</accession>